<reference evidence="2 3" key="1">
    <citation type="journal article" date="2014" name="BMC Genomics">
        <title>Genome sequencing of four Aureobasidium pullulans varieties: biotechnological potential, stress tolerance, and description of new species.</title>
        <authorList>
            <person name="Gostin Ar C."/>
            <person name="Ohm R.A."/>
            <person name="Kogej T."/>
            <person name="Sonjak S."/>
            <person name="Turk M."/>
            <person name="Zajc J."/>
            <person name="Zalar P."/>
            <person name="Grube M."/>
            <person name="Sun H."/>
            <person name="Han J."/>
            <person name="Sharma A."/>
            <person name="Chiniquy J."/>
            <person name="Ngan C.Y."/>
            <person name="Lipzen A."/>
            <person name="Barry K."/>
            <person name="Grigoriev I.V."/>
            <person name="Gunde-Cimerman N."/>
        </authorList>
    </citation>
    <scope>NUCLEOTIDE SEQUENCE [LARGE SCALE GENOMIC DNA]</scope>
    <source>
        <strain evidence="2 3">CBS 147.97</strain>
    </source>
</reference>
<accession>A0A074WJE4</accession>
<dbReference type="GeneID" id="25407767"/>
<dbReference type="HOGENOM" id="CLU_033363_1_0_1"/>
<evidence type="ECO:0000256" key="1">
    <source>
        <dbReference type="SAM" id="MobiDB-lite"/>
    </source>
</evidence>
<feature type="non-terminal residue" evidence="2">
    <location>
        <position position="1"/>
    </location>
</feature>
<feature type="region of interest" description="Disordered" evidence="1">
    <location>
        <begin position="103"/>
        <end position="141"/>
    </location>
</feature>
<dbReference type="OrthoDB" id="37730at2759"/>
<evidence type="ECO:0000313" key="3">
    <source>
        <dbReference type="Proteomes" id="UP000027730"/>
    </source>
</evidence>
<sequence>QGRIANAIIQRAFVEYQEDDNPTKCNKVRCTYCGSVRAKNTTRQVEHLQECQAYLSSPDYVESLNDVDNSQLDEGNTSLMSGINNSPLQATPNSAQRNQFLMGNRPNPGLQVNRRGPNKRTRDGQVKPGQRAMPPPIAPNPPAQTPSLAAYLLTQNAAPFTAATQTSFLSHAGCGTLSAGAMGQWLAQDSHISRGYIAFVGQLIGKIRLPIVANSQSHPLYRAMDLLISALNNVRREMSFFEITATKYNLQVPKEEPNPITRSFLDLFVSASSPAASLLEGAVVLWAIEHCYRASWSYAASFSTGLHQPILPYSSNGDSHNAALHQSLIPNWTSAAFAKFVDACKAVVDELANAETSPNGREQMSRCLSAFNQVLWLWERTWPSVDGMGEENES</sequence>
<protein>
    <submittedName>
        <fullName evidence="2">Heme oxygenase-like protein</fullName>
    </submittedName>
</protein>
<dbReference type="RefSeq" id="XP_013424017.1">
    <property type="nucleotide sequence ID" value="XM_013568563.1"/>
</dbReference>
<proteinExistence type="predicted"/>
<dbReference type="Gene3D" id="1.20.910.10">
    <property type="entry name" value="Heme oxygenase-like"/>
    <property type="match status" value="1"/>
</dbReference>
<dbReference type="CDD" id="cd19357">
    <property type="entry name" value="TenA_E_At3g16990-like"/>
    <property type="match status" value="1"/>
</dbReference>
<feature type="non-terminal residue" evidence="2">
    <location>
        <position position="394"/>
    </location>
</feature>
<dbReference type="InterPro" id="IPR053261">
    <property type="entry name" value="Polyketide-peptide_reg"/>
</dbReference>
<dbReference type="EMBL" id="KL584719">
    <property type="protein sequence ID" value="KEQ69962.1"/>
    <property type="molecule type" value="Genomic_DNA"/>
</dbReference>
<organism evidence="2 3">
    <name type="scientific">Aureobasidium namibiae CBS 147.97</name>
    <dbReference type="NCBI Taxonomy" id="1043004"/>
    <lineage>
        <taxon>Eukaryota</taxon>
        <taxon>Fungi</taxon>
        <taxon>Dikarya</taxon>
        <taxon>Ascomycota</taxon>
        <taxon>Pezizomycotina</taxon>
        <taxon>Dothideomycetes</taxon>
        <taxon>Dothideomycetidae</taxon>
        <taxon>Dothideales</taxon>
        <taxon>Saccotheciaceae</taxon>
        <taxon>Aureobasidium</taxon>
    </lineage>
</organism>
<dbReference type="InterPro" id="IPR016084">
    <property type="entry name" value="Haem_Oase-like_multi-hlx"/>
</dbReference>
<keyword evidence="3" id="KW-1185">Reference proteome</keyword>
<dbReference type="AlphaFoldDB" id="A0A074WJE4"/>
<name>A0A074WJE4_9PEZI</name>
<dbReference type="Proteomes" id="UP000027730">
    <property type="component" value="Unassembled WGS sequence"/>
</dbReference>
<dbReference type="STRING" id="1043004.A0A074WJE4"/>
<gene>
    <name evidence="2" type="ORF">M436DRAFT_13334</name>
</gene>
<dbReference type="SUPFAM" id="SSF48613">
    <property type="entry name" value="Heme oxygenase-like"/>
    <property type="match status" value="1"/>
</dbReference>
<dbReference type="PANTHER" id="PTHR41813">
    <property type="entry name" value="REGULATOR PAB1642, PUTATIVE (AFU_ORTHOLOGUE AFUA_3G11955)-RELATED"/>
    <property type="match status" value="1"/>
</dbReference>
<evidence type="ECO:0000313" key="2">
    <source>
        <dbReference type="EMBL" id="KEQ69962.1"/>
    </source>
</evidence>
<dbReference type="PANTHER" id="PTHR41813:SF2">
    <property type="entry name" value="REGULATOR PAB1642, PUTATIVE (AFU_ORTHOLOGUE AFUA_3G11955)-RELATED"/>
    <property type="match status" value="1"/>
</dbReference>